<sequence length="101" mass="10929">MTCSVDTYRVVVGCFAGILVKILSSVIEPNPGPNPNNGTADMENENCSNNNGSTSATTQTTLEGLGNYMKSLMDTVTRLERAQSILVSDMDKLMMMMMPQT</sequence>
<accession>A0ABD0JZU0</accession>
<organism evidence="2 3">
    <name type="scientific">Batillaria attramentaria</name>
    <dbReference type="NCBI Taxonomy" id="370345"/>
    <lineage>
        <taxon>Eukaryota</taxon>
        <taxon>Metazoa</taxon>
        <taxon>Spiralia</taxon>
        <taxon>Lophotrochozoa</taxon>
        <taxon>Mollusca</taxon>
        <taxon>Gastropoda</taxon>
        <taxon>Caenogastropoda</taxon>
        <taxon>Sorbeoconcha</taxon>
        <taxon>Cerithioidea</taxon>
        <taxon>Batillariidae</taxon>
        <taxon>Batillaria</taxon>
    </lineage>
</organism>
<dbReference type="Proteomes" id="UP001519460">
    <property type="component" value="Unassembled WGS sequence"/>
</dbReference>
<gene>
    <name evidence="2" type="ORF">BaRGS_00028093</name>
</gene>
<proteinExistence type="predicted"/>
<reference evidence="2 3" key="1">
    <citation type="journal article" date="2023" name="Sci. Data">
        <title>Genome assembly of the Korean intertidal mud-creeper Batillaria attramentaria.</title>
        <authorList>
            <person name="Patra A.K."/>
            <person name="Ho P.T."/>
            <person name="Jun S."/>
            <person name="Lee S.J."/>
            <person name="Kim Y."/>
            <person name="Won Y.J."/>
        </authorList>
    </citation>
    <scope>NUCLEOTIDE SEQUENCE [LARGE SCALE GENOMIC DNA]</scope>
    <source>
        <strain evidence="2">Wonlab-2016</strain>
    </source>
</reference>
<name>A0ABD0JZU0_9CAEN</name>
<keyword evidence="3" id="KW-1185">Reference proteome</keyword>
<dbReference type="EMBL" id="JACVVK020000277">
    <property type="protein sequence ID" value="KAK7480621.1"/>
    <property type="molecule type" value="Genomic_DNA"/>
</dbReference>
<protein>
    <submittedName>
        <fullName evidence="2">Uncharacterized protein</fullName>
    </submittedName>
</protein>
<evidence type="ECO:0000256" key="1">
    <source>
        <dbReference type="SAM" id="MobiDB-lite"/>
    </source>
</evidence>
<comment type="caution">
    <text evidence="2">The sequence shown here is derived from an EMBL/GenBank/DDBJ whole genome shotgun (WGS) entry which is preliminary data.</text>
</comment>
<dbReference type="AlphaFoldDB" id="A0ABD0JZU0"/>
<feature type="region of interest" description="Disordered" evidence="1">
    <location>
        <begin position="27"/>
        <end position="59"/>
    </location>
</feature>
<evidence type="ECO:0000313" key="2">
    <source>
        <dbReference type="EMBL" id="KAK7480621.1"/>
    </source>
</evidence>
<feature type="compositionally biased region" description="Polar residues" evidence="1">
    <location>
        <begin position="45"/>
        <end position="59"/>
    </location>
</feature>
<evidence type="ECO:0000313" key="3">
    <source>
        <dbReference type="Proteomes" id="UP001519460"/>
    </source>
</evidence>